<evidence type="ECO:0000313" key="5">
    <source>
        <dbReference type="Proteomes" id="UP000003980"/>
    </source>
</evidence>
<evidence type="ECO:0000313" key="4">
    <source>
        <dbReference type="EMBL" id="EHP69073.1"/>
    </source>
</evidence>
<dbReference type="OrthoDB" id="132045at2157"/>
<proteinExistence type="predicted"/>
<organism evidence="4 5">
    <name type="scientific">Metallosphaera yellowstonensis MK1</name>
    <dbReference type="NCBI Taxonomy" id="671065"/>
    <lineage>
        <taxon>Archaea</taxon>
        <taxon>Thermoproteota</taxon>
        <taxon>Thermoprotei</taxon>
        <taxon>Sulfolobales</taxon>
        <taxon>Sulfolobaceae</taxon>
        <taxon>Metallosphaera</taxon>
    </lineage>
</organism>
<dbReference type="GO" id="GO:0003700">
    <property type="term" value="F:DNA-binding transcription factor activity"/>
    <property type="evidence" value="ECO:0007669"/>
    <property type="project" value="InterPro"/>
</dbReference>
<evidence type="ECO:0000259" key="2">
    <source>
        <dbReference type="Pfam" id="PF01637"/>
    </source>
</evidence>
<dbReference type="Pfam" id="PF01022">
    <property type="entry name" value="HTH_5"/>
    <property type="match status" value="1"/>
</dbReference>
<feature type="domain" description="DUF234" evidence="3">
    <location>
        <begin position="309"/>
        <end position="398"/>
    </location>
</feature>
<dbReference type="RefSeq" id="WP_009072718.1">
    <property type="nucleotide sequence ID" value="NZ_JH597768.1"/>
</dbReference>
<dbReference type="PANTHER" id="PTHR34704">
    <property type="entry name" value="ATPASE"/>
    <property type="match status" value="1"/>
</dbReference>
<dbReference type="Pfam" id="PF01637">
    <property type="entry name" value="ATPase_2"/>
    <property type="match status" value="1"/>
</dbReference>
<dbReference type="InterPro" id="IPR011579">
    <property type="entry name" value="ATPase_dom"/>
</dbReference>
<name>H2C5J6_9CREN</name>
<keyword evidence="5" id="KW-1185">Reference proteome</keyword>
<dbReference type="AlphaFoldDB" id="H2C5J6"/>
<dbReference type="CDD" id="cd00090">
    <property type="entry name" value="HTH_ARSR"/>
    <property type="match status" value="1"/>
</dbReference>
<feature type="domain" description="ATPase" evidence="2">
    <location>
        <begin position="5"/>
        <end position="206"/>
    </location>
</feature>
<dbReference type="Gene3D" id="3.40.50.300">
    <property type="entry name" value="P-loop containing nucleotide triphosphate hydrolases"/>
    <property type="match status" value="1"/>
</dbReference>
<dbReference type="InterPro" id="IPR036390">
    <property type="entry name" value="WH_DNA-bd_sf"/>
</dbReference>
<dbReference type="InterPro" id="IPR004256">
    <property type="entry name" value="DUF234"/>
</dbReference>
<dbReference type="Gene3D" id="1.10.10.10">
    <property type="entry name" value="Winged helix-like DNA-binding domain superfamily/Winged helix DNA-binding domain"/>
    <property type="match status" value="1"/>
</dbReference>
<protein>
    <submittedName>
        <fullName evidence="4">Putative ATPase (AAA+ superfamily)</fullName>
    </submittedName>
</protein>
<dbReference type="eggNOG" id="arCOG03166">
    <property type="taxonomic scope" value="Archaea"/>
</dbReference>
<dbReference type="SUPFAM" id="SSF46785">
    <property type="entry name" value="Winged helix' DNA-binding domain"/>
    <property type="match status" value="1"/>
</dbReference>
<gene>
    <name evidence="4" type="ORF">MetMK1DRAFT_00018190</name>
</gene>
<dbReference type="PANTHER" id="PTHR34704:SF1">
    <property type="entry name" value="ATPASE"/>
    <property type="match status" value="1"/>
</dbReference>
<dbReference type="EMBL" id="JH597768">
    <property type="protein sequence ID" value="EHP69073.1"/>
    <property type="molecule type" value="Genomic_DNA"/>
</dbReference>
<sequence length="448" mass="52999">MVPLFVDRKRELEFLEQRYKEDGAQLIVIYGRRRIGKTELIKQFIRGKRALYHLSTTEGLVGNLRKLKEAMANFTGKSYFRSLNVNLDDLLIYFGDEIGGRAVLVIDEFQYLIEADRSVVSLVQRAWDERLKSTEIFLIITGSSVGMMENEVLSNRSPLYGRRTGSWKVTQLSFPYLIEFFPGKTMEELVKIWSVLGGVPFYLSQFDRDRTVEENVRNKVMRKGNVLYDEPLYLLREEFREQRVYTSILRALSQGYNTVSKISEVTGIDRTNLSSYLDRLEENEIVERVIPYGMKRGWYEIKDNFFEFWFRFVYSNISDLEIDRVDEVMERVDLNQYFSFKFEKLIRELIREGLLNLPFHYHYVGKYLHRGEEVDVVVEGKDAIFLGEVKWSDDVDARQLVMKMKRVMQRINEGKKEYYGVFARTLRNCEEVICYDLKELERTLIKGQ</sequence>
<dbReference type="InterPro" id="IPR027417">
    <property type="entry name" value="P-loop_NTPase"/>
</dbReference>
<dbReference type="InterPro" id="IPR001845">
    <property type="entry name" value="HTH_ArsR_DNA-bd_dom"/>
</dbReference>
<dbReference type="STRING" id="671065.MetMK1DRAFT_00018190"/>
<reference evidence="4 5" key="1">
    <citation type="submission" date="2012-01" db="EMBL/GenBank/DDBJ databases">
        <title>Improved High-Quality Draft sequence of Metallosphaera yellowstonensis MK1.</title>
        <authorList>
            <consortium name="US DOE Joint Genome Institute"/>
            <person name="Lucas S."/>
            <person name="Han J."/>
            <person name="Cheng J.-F."/>
            <person name="Goodwin L."/>
            <person name="Pitluck S."/>
            <person name="Peters L."/>
            <person name="Teshima H."/>
            <person name="Detter J.C."/>
            <person name="Han C."/>
            <person name="Tapia R."/>
            <person name="Land M."/>
            <person name="Hauser L."/>
            <person name="Kyrpides N."/>
            <person name="Kozubal M."/>
            <person name="Macur R.E."/>
            <person name="Jay Z."/>
            <person name="Inskeep W."/>
            <person name="Woyke T."/>
        </authorList>
    </citation>
    <scope>NUCLEOTIDE SEQUENCE [LARGE SCALE GENOMIC DNA]</scope>
    <source>
        <strain evidence="4 5">MK1</strain>
    </source>
</reference>
<feature type="domain" description="HTH arsR-type" evidence="1">
    <location>
        <begin position="248"/>
        <end position="287"/>
    </location>
</feature>
<dbReference type="Pfam" id="PF03008">
    <property type="entry name" value="DUF234"/>
    <property type="match status" value="1"/>
</dbReference>
<dbReference type="SUPFAM" id="SSF52540">
    <property type="entry name" value="P-loop containing nucleoside triphosphate hydrolases"/>
    <property type="match status" value="1"/>
</dbReference>
<evidence type="ECO:0000259" key="3">
    <source>
        <dbReference type="Pfam" id="PF03008"/>
    </source>
</evidence>
<dbReference type="HOGENOM" id="CLU_041137_3_0_2"/>
<evidence type="ECO:0000259" key="1">
    <source>
        <dbReference type="Pfam" id="PF01022"/>
    </source>
</evidence>
<accession>H2C5J6</accession>
<dbReference type="InterPro" id="IPR036388">
    <property type="entry name" value="WH-like_DNA-bd_sf"/>
</dbReference>
<dbReference type="Proteomes" id="UP000003980">
    <property type="component" value="Unassembled WGS sequence"/>
</dbReference>
<dbReference type="InterPro" id="IPR011991">
    <property type="entry name" value="ArsR-like_HTH"/>
</dbReference>
<dbReference type="GO" id="GO:0005524">
    <property type="term" value="F:ATP binding"/>
    <property type="evidence" value="ECO:0007669"/>
    <property type="project" value="InterPro"/>
</dbReference>